<feature type="compositionally biased region" description="Polar residues" evidence="12">
    <location>
        <begin position="846"/>
        <end position="858"/>
    </location>
</feature>
<evidence type="ECO:0000256" key="2">
    <source>
        <dbReference type="ARBA" id="ARBA00001946"/>
    </source>
</evidence>
<evidence type="ECO:0000313" key="14">
    <source>
        <dbReference type="EMBL" id="KAH7244953.1"/>
    </source>
</evidence>
<keyword evidence="6" id="KW-0808">Transferase</keyword>
<dbReference type="GO" id="GO:0005634">
    <property type="term" value="C:nucleus"/>
    <property type="evidence" value="ECO:0007669"/>
    <property type="project" value="TreeGrafter"/>
</dbReference>
<dbReference type="InterPro" id="IPR005475">
    <property type="entry name" value="Transketolase-like_Pyr-bd"/>
</dbReference>
<dbReference type="GO" id="GO:0005829">
    <property type="term" value="C:cytosol"/>
    <property type="evidence" value="ECO:0007669"/>
    <property type="project" value="TreeGrafter"/>
</dbReference>
<feature type="domain" description="Zn(2)-C6 fungal-type" evidence="13">
    <location>
        <begin position="674"/>
        <end position="700"/>
    </location>
</feature>
<dbReference type="PROSITE" id="PS00801">
    <property type="entry name" value="TRANSKETOLASE_1"/>
    <property type="match status" value="1"/>
</dbReference>
<feature type="region of interest" description="Disordered" evidence="12">
    <location>
        <begin position="955"/>
        <end position="988"/>
    </location>
</feature>
<gene>
    <name evidence="14" type="ORF">B0J15DRAFT_537717</name>
</gene>
<comment type="cofactor">
    <cofactor evidence="3">
        <name>thiamine diphosphate</name>
        <dbReference type="ChEBI" id="CHEBI:58937"/>
    </cofactor>
</comment>
<dbReference type="EMBL" id="JAGTJS010000017">
    <property type="protein sequence ID" value="KAH7244953.1"/>
    <property type="molecule type" value="Genomic_DNA"/>
</dbReference>
<proteinExistence type="inferred from homology"/>
<dbReference type="Pfam" id="PF00456">
    <property type="entry name" value="Transketolase_N"/>
    <property type="match status" value="1"/>
</dbReference>
<evidence type="ECO:0000256" key="9">
    <source>
        <dbReference type="ARBA" id="ARBA00023052"/>
    </source>
</evidence>
<dbReference type="InterPro" id="IPR009014">
    <property type="entry name" value="Transketo_C/PFOR_II"/>
</dbReference>
<evidence type="ECO:0000313" key="15">
    <source>
        <dbReference type="Proteomes" id="UP000736672"/>
    </source>
</evidence>
<dbReference type="Gene3D" id="3.40.50.920">
    <property type="match status" value="1"/>
</dbReference>
<evidence type="ECO:0000256" key="1">
    <source>
        <dbReference type="ARBA" id="ARBA00001941"/>
    </source>
</evidence>
<evidence type="ECO:0000256" key="5">
    <source>
        <dbReference type="ARBA" id="ARBA00013152"/>
    </source>
</evidence>
<dbReference type="PANTHER" id="PTHR43522:SF6">
    <property type="entry name" value="TRANSKETOLASE-LIKE PYRIMIDINE-BINDING DOMAIN-CONTAINING PROTEIN-RELATED"/>
    <property type="match status" value="1"/>
</dbReference>
<dbReference type="InterPro" id="IPR033247">
    <property type="entry name" value="Transketolase_fam"/>
</dbReference>
<dbReference type="InterPro" id="IPR020826">
    <property type="entry name" value="Transketolase_BS"/>
</dbReference>
<dbReference type="EC" id="2.2.1.1" evidence="5"/>
<dbReference type="OrthoDB" id="5319341at2759"/>
<keyword evidence="9" id="KW-0786">Thiamine pyrophosphate</keyword>
<dbReference type="Pfam" id="PF02779">
    <property type="entry name" value="Transket_pyr"/>
    <property type="match status" value="1"/>
</dbReference>
<feature type="compositionally biased region" description="Polar residues" evidence="12">
    <location>
        <begin position="730"/>
        <end position="746"/>
    </location>
</feature>
<dbReference type="GO" id="GO:0008270">
    <property type="term" value="F:zinc ion binding"/>
    <property type="evidence" value="ECO:0007669"/>
    <property type="project" value="InterPro"/>
</dbReference>
<organism evidence="14 15">
    <name type="scientific">Fusarium solani</name>
    <name type="common">Filamentous fungus</name>
    <dbReference type="NCBI Taxonomy" id="169388"/>
    <lineage>
        <taxon>Eukaryota</taxon>
        <taxon>Fungi</taxon>
        <taxon>Dikarya</taxon>
        <taxon>Ascomycota</taxon>
        <taxon>Pezizomycotina</taxon>
        <taxon>Sordariomycetes</taxon>
        <taxon>Hypocreomycetidae</taxon>
        <taxon>Hypocreales</taxon>
        <taxon>Nectriaceae</taxon>
        <taxon>Fusarium</taxon>
        <taxon>Fusarium solani species complex</taxon>
    </lineage>
</organism>
<dbReference type="SMART" id="SM00861">
    <property type="entry name" value="Transket_pyr"/>
    <property type="match status" value="1"/>
</dbReference>
<dbReference type="Proteomes" id="UP000736672">
    <property type="component" value="Unassembled WGS sequence"/>
</dbReference>
<evidence type="ECO:0000259" key="13">
    <source>
        <dbReference type="PROSITE" id="PS50048"/>
    </source>
</evidence>
<dbReference type="InterPro" id="IPR055152">
    <property type="entry name" value="Transketolase-like_C_2"/>
</dbReference>
<comment type="cofactor">
    <cofactor evidence="1">
        <name>Co(2+)</name>
        <dbReference type="ChEBI" id="CHEBI:48828"/>
    </cofactor>
</comment>
<sequence length="1299" mass="143559">MAPTLELYERAAVDKIPTKSLPTNGTSVVGLQLESPEKHDRVLKVFRAFIADLCQQFNGGHPGSAMGMAAIGIALYKYVMRYSPNNCEYFNRDRFVLSNGHACLWQYLFMHLVGVKSMTLEQLKSYHSTKTDSLCPGHPEIENEGVEVTTGPLGQGVANAVGLAMATKNLAATYNKPGYDLVNNMTWCMIGDACLQEGVGLEAVSLAGHWRLNNLCIIYDNNSITCDGTADVANTEDINAKMRATGWNVLDVLDGDSNVAAIVNALVAARSSDKPTFINIRTTIGFGSSKAGNAKTHGAALGVDDVASIKQSFDLDPNEHFHIPQDVYDIFADVRTRGDAYEAEWQETVQRYKKEDPVLGTEFGLRVAGKMPDDWTKCIPEKSELPTEPTASRKSAGIVTNILGERIKSFLVGTADLTPSCNVAFNNKVDFQSPDLRTACGLNGNYSGRYIHYGIREHAMCAISNGLAAFNKGTFIPMTSSFFMFYLYAAPAVRMAALQGLQQIHIATHDSIGTGEDGPTHQPIALPALYRAMPNTLYIRPCDSEEVAGAFVAAIQATETPTIISLSRQNLTQFPQHSSREGVSLGAYVFVEADGDDFDVTLIGVGSEMGLTMQAKDLLLKEYGIKSRVVSFPCPRLFEQQSRQYKQSVLKPRSGKPTVVIEAYAANGWERLTCRKRRVKCDEGKPRCVQCSKSDRDCRYAQPSDSDQAVRDVSEAAGLRENAVHEVSCSGDSPSATQGTVDTENPQPRIEGGYQDTFSAPVEASITFQLHDSIDISQDDHPETSSGDGHLPNVDFAFAASPLARSQVSLLNISPFEWYDLLAQDAISQIQRWNDTSNGEPRWNFDESTLSRRQSPAPISTDADSHAHHRHDDILGTSLVDHGLADKPWNTAESIELSPEDLGFFRYYTEIVGPILDLFDQARHFTNVVPHLALRNSGLLKAILAVAAKHMSLGLKSRKRHGDGESTSENNSPSPEATSSGQPQEHGQTPAHMATQYYYETLQYLSQTLLYPSYAKSHEILATAIMISTYEMFDADGTSTSGNWERHLRGAFWIQRSQDNDGESIDGLRRAVWWAWLRQDIWAAFRAGRPTLTIWRPWKRLEDLDSDELATRMVYICAKCVEFAALDKTSPDQDIRQRIEHGNRLLQALEDWHRVLPSSYKPVTFITKPDQPSSASKSQAKFQPIWFHPPNHAGAMQMYHFAKAVVLLNQPTTGGLNAYRQRQKCLNESLHMVCGIANACREGEPATAFVNVQAIFAVGQCVQMPEKQAELLDTLDRMLDISKFPASGLVEELKSVWQE</sequence>
<keyword evidence="7" id="KW-0479">Metal-binding</keyword>
<dbReference type="FunFam" id="3.40.50.970:FF:000003">
    <property type="entry name" value="Transketolase"/>
    <property type="match status" value="1"/>
</dbReference>
<reference evidence="14" key="1">
    <citation type="journal article" date="2021" name="Nat. Commun.">
        <title>Genetic determinants of endophytism in the Arabidopsis root mycobiome.</title>
        <authorList>
            <person name="Mesny F."/>
            <person name="Miyauchi S."/>
            <person name="Thiergart T."/>
            <person name="Pickel B."/>
            <person name="Atanasova L."/>
            <person name="Karlsson M."/>
            <person name="Huettel B."/>
            <person name="Barry K.W."/>
            <person name="Haridas S."/>
            <person name="Chen C."/>
            <person name="Bauer D."/>
            <person name="Andreopoulos W."/>
            <person name="Pangilinan J."/>
            <person name="LaButti K."/>
            <person name="Riley R."/>
            <person name="Lipzen A."/>
            <person name="Clum A."/>
            <person name="Drula E."/>
            <person name="Henrissat B."/>
            <person name="Kohler A."/>
            <person name="Grigoriev I.V."/>
            <person name="Martin F.M."/>
            <person name="Hacquard S."/>
        </authorList>
    </citation>
    <scope>NUCLEOTIDE SEQUENCE</scope>
    <source>
        <strain evidence="14">FSSC 5 MPI-SDFR-AT-0091</strain>
    </source>
</reference>
<feature type="region of interest" description="Disordered" evidence="12">
    <location>
        <begin position="725"/>
        <end position="749"/>
    </location>
</feature>
<dbReference type="PROSITE" id="PS50048">
    <property type="entry name" value="ZN2_CY6_FUNGAL_2"/>
    <property type="match status" value="1"/>
</dbReference>
<dbReference type="InterPro" id="IPR001138">
    <property type="entry name" value="Zn2Cys6_DnaBD"/>
</dbReference>
<dbReference type="SUPFAM" id="SSF52922">
    <property type="entry name" value="TK C-terminal domain-like"/>
    <property type="match status" value="1"/>
</dbReference>
<dbReference type="InterPro" id="IPR029061">
    <property type="entry name" value="THDP-binding"/>
</dbReference>
<dbReference type="SMART" id="SM00066">
    <property type="entry name" value="GAL4"/>
    <property type="match status" value="1"/>
</dbReference>
<accession>A0A9P9GSN2</accession>
<dbReference type="PROSITE" id="PS00802">
    <property type="entry name" value="TRANSKETOLASE_2"/>
    <property type="match status" value="1"/>
</dbReference>
<dbReference type="SUPFAM" id="SSF52518">
    <property type="entry name" value="Thiamin diphosphate-binding fold (THDP-binding)"/>
    <property type="match status" value="2"/>
</dbReference>
<evidence type="ECO:0000256" key="12">
    <source>
        <dbReference type="SAM" id="MobiDB-lite"/>
    </source>
</evidence>
<protein>
    <recommendedName>
        <fullName evidence="5">transketolase</fullName>
        <ecNumber evidence="5">2.2.1.1</ecNumber>
    </recommendedName>
</protein>
<dbReference type="InterPro" id="IPR021858">
    <property type="entry name" value="Fun_TF"/>
</dbReference>
<dbReference type="CDD" id="cd02012">
    <property type="entry name" value="TPP_TK"/>
    <property type="match status" value="1"/>
</dbReference>
<dbReference type="GO" id="GO:0000981">
    <property type="term" value="F:DNA-binding transcription factor activity, RNA polymerase II-specific"/>
    <property type="evidence" value="ECO:0007669"/>
    <property type="project" value="InterPro"/>
</dbReference>
<dbReference type="Pfam" id="PF11951">
    <property type="entry name" value="Fungal_trans_2"/>
    <property type="match status" value="1"/>
</dbReference>
<keyword evidence="15" id="KW-1185">Reference proteome</keyword>
<dbReference type="GO" id="GO:0004802">
    <property type="term" value="F:transketolase activity"/>
    <property type="evidence" value="ECO:0007669"/>
    <property type="project" value="UniProtKB-EC"/>
</dbReference>
<comment type="cofactor">
    <cofactor evidence="2">
        <name>Mg(2+)</name>
        <dbReference type="ChEBI" id="CHEBI:18420"/>
    </cofactor>
</comment>
<dbReference type="InterPro" id="IPR049557">
    <property type="entry name" value="Transketolase_CS"/>
</dbReference>
<dbReference type="CDD" id="cd00067">
    <property type="entry name" value="GAL4"/>
    <property type="match status" value="1"/>
</dbReference>
<dbReference type="CDD" id="cd07033">
    <property type="entry name" value="TPP_PYR_DXS_TK_like"/>
    <property type="match status" value="1"/>
</dbReference>
<dbReference type="InterPro" id="IPR005474">
    <property type="entry name" value="Transketolase_N"/>
</dbReference>
<keyword evidence="8" id="KW-0460">Magnesium</keyword>
<feature type="compositionally biased region" description="Low complexity" evidence="12">
    <location>
        <begin position="965"/>
        <end position="976"/>
    </location>
</feature>
<evidence type="ECO:0000256" key="11">
    <source>
        <dbReference type="ARBA" id="ARBA00049473"/>
    </source>
</evidence>
<keyword evidence="10" id="KW-0539">Nucleus</keyword>
<dbReference type="InterPro" id="IPR036864">
    <property type="entry name" value="Zn2-C6_fun-type_DNA-bd_sf"/>
</dbReference>
<name>A0A9P9GSN2_FUSSL</name>
<feature type="compositionally biased region" description="Polar residues" evidence="12">
    <location>
        <begin position="977"/>
        <end position="987"/>
    </location>
</feature>
<dbReference type="FunFam" id="3.40.50.970:FF:000004">
    <property type="entry name" value="Transketolase"/>
    <property type="match status" value="1"/>
</dbReference>
<evidence type="ECO:0000256" key="3">
    <source>
        <dbReference type="ARBA" id="ARBA00001964"/>
    </source>
</evidence>
<evidence type="ECO:0000256" key="7">
    <source>
        <dbReference type="ARBA" id="ARBA00022723"/>
    </source>
</evidence>
<comment type="catalytic activity">
    <reaction evidence="11">
        <text>D-sedoheptulose 7-phosphate + D-glyceraldehyde 3-phosphate = aldehydo-D-ribose 5-phosphate + D-xylulose 5-phosphate</text>
        <dbReference type="Rhea" id="RHEA:10508"/>
        <dbReference type="ChEBI" id="CHEBI:57483"/>
        <dbReference type="ChEBI" id="CHEBI:57737"/>
        <dbReference type="ChEBI" id="CHEBI:58273"/>
        <dbReference type="ChEBI" id="CHEBI:59776"/>
        <dbReference type="EC" id="2.2.1.1"/>
    </reaction>
</comment>
<comment type="similarity">
    <text evidence="4">Belongs to the transketolase family.</text>
</comment>
<evidence type="ECO:0000256" key="6">
    <source>
        <dbReference type="ARBA" id="ARBA00022679"/>
    </source>
</evidence>
<dbReference type="CDD" id="cd12148">
    <property type="entry name" value="fungal_TF_MHR"/>
    <property type="match status" value="1"/>
</dbReference>
<dbReference type="Gene3D" id="3.40.50.970">
    <property type="match status" value="2"/>
</dbReference>
<evidence type="ECO:0000256" key="4">
    <source>
        <dbReference type="ARBA" id="ARBA00007131"/>
    </source>
</evidence>
<evidence type="ECO:0000256" key="10">
    <source>
        <dbReference type="ARBA" id="ARBA00023242"/>
    </source>
</evidence>
<evidence type="ECO:0000256" key="8">
    <source>
        <dbReference type="ARBA" id="ARBA00022842"/>
    </source>
</evidence>
<dbReference type="PANTHER" id="PTHR43522">
    <property type="entry name" value="TRANSKETOLASE"/>
    <property type="match status" value="1"/>
</dbReference>
<feature type="region of interest" description="Disordered" evidence="12">
    <location>
        <begin position="833"/>
        <end position="868"/>
    </location>
</feature>
<dbReference type="Pfam" id="PF22613">
    <property type="entry name" value="Transketolase_C_1"/>
    <property type="match status" value="1"/>
</dbReference>
<comment type="caution">
    <text evidence="14">The sequence shown here is derived from an EMBL/GenBank/DDBJ whole genome shotgun (WGS) entry which is preliminary data.</text>
</comment>
<dbReference type="GO" id="GO:0006098">
    <property type="term" value="P:pentose-phosphate shunt"/>
    <property type="evidence" value="ECO:0007669"/>
    <property type="project" value="TreeGrafter"/>
</dbReference>
<dbReference type="SUPFAM" id="SSF57701">
    <property type="entry name" value="Zn2/Cys6 DNA-binding domain"/>
    <property type="match status" value="1"/>
</dbReference>